<feature type="compositionally biased region" description="Pro residues" evidence="12">
    <location>
        <begin position="51"/>
        <end position="64"/>
    </location>
</feature>
<accession>A0A1H2YQF2</accession>
<evidence type="ECO:0000256" key="8">
    <source>
        <dbReference type="ARBA" id="ARBA00022801"/>
    </source>
</evidence>
<keyword evidence="15" id="KW-1185">Reference proteome</keyword>
<keyword evidence="6" id="KW-0479">Metal-binding</keyword>
<evidence type="ECO:0000256" key="3">
    <source>
        <dbReference type="ARBA" id="ARBA00012030"/>
    </source>
</evidence>
<dbReference type="PANTHER" id="PTHR33693:SF1">
    <property type="entry name" value="TYPE-4 URACIL-DNA GLYCOSYLASE"/>
    <property type="match status" value="1"/>
</dbReference>
<organism evidence="14 15">
    <name type="scientific">Thiocapsa roseopersicina</name>
    <dbReference type="NCBI Taxonomy" id="1058"/>
    <lineage>
        <taxon>Bacteria</taxon>
        <taxon>Pseudomonadati</taxon>
        <taxon>Pseudomonadota</taxon>
        <taxon>Gammaproteobacteria</taxon>
        <taxon>Chromatiales</taxon>
        <taxon>Chromatiaceae</taxon>
        <taxon>Thiocapsa</taxon>
    </lineage>
</organism>
<dbReference type="GO" id="GO:0006281">
    <property type="term" value="P:DNA repair"/>
    <property type="evidence" value="ECO:0007669"/>
    <property type="project" value="UniProtKB-KW"/>
</dbReference>
<keyword evidence="5" id="KW-0004">4Fe-4S</keyword>
<feature type="region of interest" description="Disordered" evidence="12">
    <location>
        <begin position="29"/>
        <end position="103"/>
    </location>
</feature>
<evidence type="ECO:0000256" key="4">
    <source>
        <dbReference type="ARBA" id="ARBA00019403"/>
    </source>
</evidence>
<evidence type="ECO:0000256" key="1">
    <source>
        <dbReference type="ARBA" id="ARBA00001400"/>
    </source>
</evidence>
<dbReference type="NCBIfam" id="TIGR00758">
    <property type="entry name" value="UDG_fam4"/>
    <property type="match status" value="1"/>
</dbReference>
<evidence type="ECO:0000256" key="12">
    <source>
        <dbReference type="SAM" id="MobiDB-lite"/>
    </source>
</evidence>
<evidence type="ECO:0000256" key="10">
    <source>
        <dbReference type="ARBA" id="ARBA00023014"/>
    </source>
</evidence>
<feature type="compositionally biased region" description="Low complexity" evidence="12">
    <location>
        <begin position="84"/>
        <end position="100"/>
    </location>
</feature>
<dbReference type="InterPro" id="IPR005273">
    <property type="entry name" value="Ura-DNA_glyco_family4"/>
</dbReference>
<evidence type="ECO:0000256" key="11">
    <source>
        <dbReference type="ARBA" id="ARBA00023204"/>
    </source>
</evidence>
<dbReference type="STRING" id="1058.SAMN05421783_113135"/>
<dbReference type="SUPFAM" id="SSF52141">
    <property type="entry name" value="Uracil-DNA glycosylase-like"/>
    <property type="match status" value="1"/>
</dbReference>
<dbReference type="SMART" id="SM00986">
    <property type="entry name" value="UDG"/>
    <property type="match status" value="1"/>
</dbReference>
<dbReference type="Gene3D" id="3.40.470.10">
    <property type="entry name" value="Uracil-DNA glycosylase-like domain"/>
    <property type="match status" value="1"/>
</dbReference>
<dbReference type="InterPro" id="IPR036895">
    <property type="entry name" value="Uracil-DNA_glycosylase-like_sf"/>
</dbReference>
<keyword evidence="11" id="KW-0234">DNA repair</keyword>
<dbReference type="EMBL" id="FNNZ01000013">
    <property type="protein sequence ID" value="SDX07397.1"/>
    <property type="molecule type" value="Genomic_DNA"/>
</dbReference>
<feature type="domain" description="Uracil-DNA glycosylase-like" evidence="13">
    <location>
        <begin position="129"/>
        <end position="277"/>
    </location>
</feature>
<evidence type="ECO:0000313" key="15">
    <source>
        <dbReference type="Proteomes" id="UP000198816"/>
    </source>
</evidence>
<dbReference type="GO" id="GO:0046872">
    <property type="term" value="F:metal ion binding"/>
    <property type="evidence" value="ECO:0007669"/>
    <property type="project" value="UniProtKB-KW"/>
</dbReference>
<keyword evidence="8" id="KW-0378">Hydrolase</keyword>
<dbReference type="GO" id="GO:0051539">
    <property type="term" value="F:4 iron, 4 sulfur cluster binding"/>
    <property type="evidence" value="ECO:0007669"/>
    <property type="project" value="UniProtKB-KW"/>
</dbReference>
<dbReference type="Proteomes" id="UP000198816">
    <property type="component" value="Unassembled WGS sequence"/>
</dbReference>
<dbReference type="AlphaFoldDB" id="A0A1H2YQF2"/>
<comment type="similarity">
    <text evidence="2">Belongs to the uracil-DNA glycosylase (UDG) superfamily. Type 4 (UDGa) family.</text>
</comment>
<name>A0A1H2YQF2_THIRO</name>
<dbReference type="PANTHER" id="PTHR33693">
    <property type="entry name" value="TYPE-5 URACIL-DNA GLYCOSYLASE"/>
    <property type="match status" value="1"/>
</dbReference>
<proteinExistence type="inferred from homology"/>
<evidence type="ECO:0000259" key="13">
    <source>
        <dbReference type="SMART" id="SM00986"/>
    </source>
</evidence>
<keyword evidence="9" id="KW-0408">Iron</keyword>
<dbReference type="InterPro" id="IPR051536">
    <property type="entry name" value="UDG_Type-4/5"/>
</dbReference>
<dbReference type="RefSeq" id="WP_175534640.1">
    <property type="nucleotide sequence ID" value="NZ_FNNZ01000013.1"/>
</dbReference>
<evidence type="ECO:0000256" key="5">
    <source>
        <dbReference type="ARBA" id="ARBA00022485"/>
    </source>
</evidence>
<protein>
    <recommendedName>
        <fullName evidence="4">Type-4 uracil-DNA glycosylase</fullName>
        <ecNumber evidence="3">3.2.2.27</ecNumber>
    </recommendedName>
</protein>
<gene>
    <name evidence="14" type="ORF">SAMN05421783_113135</name>
</gene>
<evidence type="ECO:0000313" key="14">
    <source>
        <dbReference type="EMBL" id="SDX07397.1"/>
    </source>
</evidence>
<dbReference type="CDD" id="cd10030">
    <property type="entry name" value="UDG-F4_TTUDGA_SPO1dp_like"/>
    <property type="match status" value="1"/>
</dbReference>
<keyword evidence="7" id="KW-0227">DNA damage</keyword>
<keyword evidence="10" id="KW-0411">Iron-sulfur</keyword>
<reference evidence="15" key="1">
    <citation type="submission" date="2016-10" db="EMBL/GenBank/DDBJ databases">
        <authorList>
            <person name="Varghese N."/>
            <person name="Submissions S."/>
        </authorList>
    </citation>
    <scope>NUCLEOTIDE SEQUENCE [LARGE SCALE GENOMIC DNA]</scope>
    <source>
        <strain evidence="15">DSM 217</strain>
    </source>
</reference>
<dbReference type="Pfam" id="PF03167">
    <property type="entry name" value="UDG"/>
    <property type="match status" value="1"/>
</dbReference>
<evidence type="ECO:0000256" key="2">
    <source>
        <dbReference type="ARBA" id="ARBA00006521"/>
    </source>
</evidence>
<dbReference type="InterPro" id="IPR005122">
    <property type="entry name" value="Uracil-DNA_glycosylase-like"/>
</dbReference>
<comment type="catalytic activity">
    <reaction evidence="1">
        <text>Hydrolyzes single-stranded DNA or mismatched double-stranded DNA and polynucleotides, releasing free uracil.</text>
        <dbReference type="EC" id="3.2.2.27"/>
    </reaction>
</comment>
<evidence type="ECO:0000256" key="6">
    <source>
        <dbReference type="ARBA" id="ARBA00022723"/>
    </source>
</evidence>
<dbReference type="GO" id="GO:0004844">
    <property type="term" value="F:uracil DNA N-glycosylase activity"/>
    <property type="evidence" value="ECO:0007669"/>
    <property type="project" value="UniProtKB-EC"/>
</dbReference>
<dbReference type="SMART" id="SM00987">
    <property type="entry name" value="UreE_C"/>
    <property type="match status" value="1"/>
</dbReference>
<evidence type="ECO:0000256" key="7">
    <source>
        <dbReference type="ARBA" id="ARBA00022763"/>
    </source>
</evidence>
<dbReference type="EC" id="3.2.2.27" evidence="3"/>
<evidence type="ECO:0000256" key="9">
    <source>
        <dbReference type="ARBA" id="ARBA00023004"/>
    </source>
</evidence>
<sequence length="301" mass="32300">MDERRRLDYLGAMGVDVWVPRHVAAGPVERSDETALVEPALPLPGQAAPSSVPPYPQPGHPTPPVRAAAPQIVPNPVAPEPVASGSVEPDPSDGPSSPDPTKLDWDALATAVSGCRACGLRETRTNTVFGVGSRTADLLIIGEAPGADEDRAGEPFVGRAGQLLNRMLAAIGLAREQVYIANVLKCRPPGNRDPRPEEVKQCEAYLMRQIELLGPRAILCVGRVAAQHVLQTDAPLGSLRGRWLEFRAASIPLRVTYHPAYLLRSPDQKAKAWEDLVEVARRLREGVGTVIGKGNDKDQAD</sequence>